<sequence>MNDAITLQDAHAAADLRVYLARARLVDDTAVRLIAGGGVLAVYSAVLHPRGLLDTSPTILGLRTFAEVSGAVFDRVVAPAAIADRLAHTEGASGEIVIPLPPADVRTSWSGIAPPRGGWERIGGISSVGLELAARDGAGEVARTVPDNAGDAIVQRVRAEVWSRPLAGHPDVPSGIAFAAGSLGFLVGEEEVPLYASGPWIRASPLRGHVLVRSSRGL</sequence>
<feature type="domain" description="DUF8010" evidence="1">
    <location>
        <begin position="3"/>
        <end position="104"/>
    </location>
</feature>
<evidence type="ECO:0000259" key="1">
    <source>
        <dbReference type="Pfam" id="PF26035"/>
    </source>
</evidence>
<gene>
    <name evidence="3" type="ORF">DF223_02440</name>
</gene>
<accession>A0A2U1TH81</accession>
<evidence type="ECO:0000313" key="3">
    <source>
        <dbReference type="EMBL" id="PWC08226.1"/>
    </source>
</evidence>
<dbReference type="AlphaFoldDB" id="A0A2U1TH81"/>
<feature type="domain" description="DUF8185" evidence="2">
    <location>
        <begin position="114"/>
        <end position="215"/>
    </location>
</feature>
<reference evidence="4" key="1">
    <citation type="submission" date="2018-04" db="EMBL/GenBank/DDBJ databases">
        <authorList>
            <person name="Liu S."/>
            <person name="Wang Z."/>
            <person name="Li J."/>
        </authorList>
    </citation>
    <scope>NUCLEOTIDE SEQUENCE [LARGE SCALE GENOMIC DNA]</scope>
    <source>
        <strain evidence="4">622</strain>
    </source>
</reference>
<comment type="caution">
    <text evidence="3">The sequence shown here is derived from an EMBL/GenBank/DDBJ whole genome shotgun (WGS) entry which is preliminary data.</text>
</comment>
<dbReference type="Pfam" id="PF26572">
    <property type="entry name" value="DUF8185"/>
    <property type="match status" value="1"/>
</dbReference>
<dbReference type="InterPro" id="IPR058498">
    <property type="entry name" value="DUF8185"/>
</dbReference>
<organism evidence="3 4">
    <name type="scientific">Mycetocola zhujimingii</name>
    <dbReference type="NCBI Taxonomy" id="2079792"/>
    <lineage>
        <taxon>Bacteria</taxon>
        <taxon>Bacillati</taxon>
        <taxon>Actinomycetota</taxon>
        <taxon>Actinomycetes</taxon>
        <taxon>Micrococcales</taxon>
        <taxon>Microbacteriaceae</taxon>
        <taxon>Mycetocola</taxon>
    </lineage>
</organism>
<name>A0A2U1TH81_9MICO</name>
<keyword evidence="4" id="KW-1185">Reference proteome</keyword>
<evidence type="ECO:0000313" key="4">
    <source>
        <dbReference type="Proteomes" id="UP000244962"/>
    </source>
</evidence>
<protein>
    <submittedName>
        <fullName evidence="3">Uncharacterized protein</fullName>
    </submittedName>
</protein>
<dbReference type="RefSeq" id="WP_108962045.1">
    <property type="nucleotide sequence ID" value="NZ_QEFB01000001.1"/>
</dbReference>
<dbReference type="EMBL" id="QEFB01000001">
    <property type="protein sequence ID" value="PWC08226.1"/>
    <property type="molecule type" value="Genomic_DNA"/>
</dbReference>
<dbReference type="InterPro" id="IPR058323">
    <property type="entry name" value="DUF8010"/>
</dbReference>
<proteinExistence type="predicted"/>
<dbReference type="Proteomes" id="UP000244962">
    <property type="component" value="Unassembled WGS sequence"/>
</dbReference>
<evidence type="ECO:0000259" key="2">
    <source>
        <dbReference type="Pfam" id="PF26572"/>
    </source>
</evidence>
<dbReference type="Pfam" id="PF26035">
    <property type="entry name" value="DUF8010"/>
    <property type="match status" value="1"/>
</dbReference>